<evidence type="ECO:0000313" key="2">
    <source>
        <dbReference type="EMBL" id="ART32250.1"/>
    </source>
</evidence>
<accession>A0A1Y0B4C5</accession>
<sequence>MPLIWGLLKWSFANLSSSTTRVCGVCSQMKETFQLMEYLGLLT</sequence>
<keyword evidence="2" id="KW-0496">Mitochondrion</keyword>
<dbReference type="EMBL" id="KY774314">
    <property type="protein sequence ID" value="ART32250.1"/>
    <property type="molecule type" value="Genomic_DNA"/>
</dbReference>
<feature type="signal peptide" evidence="1">
    <location>
        <begin position="1"/>
        <end position="18"/>
    </location>
</feature>
<gene>
    <name evidence="2" type="ORF">AEK19_MT2096</name>
</gene>
<dbReference type="AlphaFoldDB" id="A0A1Y0B4C5"/>
<geneLocation type="mitochondrion" evidence="2"/>
<reference evidence="2" key="1">
    <citation type="submission" date="2017-03" db="EMBL/GenBank/DDBJ databases">
        <title>The mitochondrial genome of the carnivorous plant Utricularia reniformis (Lentibulariaceae): structure, comparative analysis and evolutionary landmarks.</title>
        <authorList>
            <person name="Silva S.R."/>
            <person name="Alvarenga D.O."/>
            <person name="Michael T.P."/>
            <person name="Miranda V.F.O."/>
            <person name="Varani A.M."/>
        </authorList>
    </citation>
    <scope>NUCLEOTIDE SEQUENCE</scope>
</reference>
<feature type="chain" id="PRO_5012033224" evidence="1">
    <location>
        <begin position="19"/>
        <end position="43"/>
    </location>
</feature>
<keyword evidence="1" id="KW-0732">Signal</keyword>
<organism evidence="2">
    <name type="scientific">Utricularia reniformis</name>
    <dbReference type="NCBI Taxonomy" id="192314"/>
    <lineage>
        <taxon>Eukaryota</taxon>
        <taxon>Viridiplantae</taxon>
        <taxon>Streptophyta</taxon>
        <taxon>Embryophyta</taxon>
        <taxon>Tracheophyta</taxon>
        <taxon>Spermatophyta</taxon>
        <taxon>Magnoliopsida</taxon>
        <taxon>eudicotyledons</taxon>
        <taxon>Gunneridae</taxon>
        <taxon>Pentapetalae</taxon>
        <taxon>asterids</taxon>
        <taxon>lamiids</taxon>
        <taxon>Lamiales</taxon>
        <taxon>Lentibulariaceae</taxon>
        <taxon>Utricularia</taxon>
    </lineage>
</organism>
<protein>
    <submittedName>
        <fullName evidence="2">Uncharacterized protein</fullName>
    </submittedName>
</protein>
<proteinExistence type="predicted"/>
<evidence type="ECO:0000256" key="1">
    <source>
        <dbReference type="SAM" id="SignalP"/>
    </source>
</evidence>
<name>A0A1Y0B4C5_9LAMI</name>